<comment type="caution">
    <text evidence="1">The sequence shown here is derived from an EMBL/GenBank/DDBJ whole genome shotgun (WGS) entry which is preliminary data.</text>
</comment>
<evidence type="ECO:0000313" key="2">
    <source>
        <dbReference type="Proteomes" id="UP001150830"/>
    </source>
</evidence>
<organism evidence="1 2">
    <name type="scientific">Parathalassolituus penaei</name>
    <dbReference type="NCBI Taxonomy" id="2997323"/>
    <lineage>
        <taxon>Bacteria</taxon>
        <taxon>Pseudomonadati</taxon>
        <taxon>Pseudomonadota</taxon>
        <taxon>Gammaproteobacteria</taxon>
        <taxon>Oceanospirillales</taxon>
        <taxon>Oceanospirillaceae</taxon>
        <taxon>Parathalassolituus</taxon>
    </lineage>
</organism>
<dbReference type="RefSeq" id="WP_283174345.1">
    <property type="nucleotide sequence ID" value="NZ_JAPNOA010000039.1"/>
</dbReference>
<dbReference type="SUPFAM" id="SSF160059">
    <property type="entry name" value="PriA/YqbF domain"/>
    <property type="match status" value="1"/>
</dbReference>
<dbReference type="Gene3D" id="3.40.5.80">
    <property type="match status" value="1"/>
</dbReference>
<sequence>MTDKTPVKKPAPSKGVPALMISTARGISKFRRAGFGFAETPTVIPLADLKEHQIKALRNDPALIVKDAVQEVDKTTEAATAKEEGQALPGGGD</sequence>
<dbReference type="Proteomes" id="UP001150830">
    <property type="component" value="Unassembled WGS sequence"/>
</dbReference>
<keyword evidence="2" id="KW-1185">Reference proteome</keyword>
<dbReference type="EMBL" id="JAPNOA010000039">
    <property type="protein sequence ID" value="MCY0966134.1"/>
    <property type="molecule type" value="Genomic_DNA"/>
</dbReference>
<reference evidence="1" key="1">
    <citation type="submission" date="2022-11" db="EMBL/GenBank/DDBJ databases">
        <title>Parathalassolutuus dongxingensis gen. nov., sp. nov., a novel member of family Oceanospirillaceae isolated from a coastal shrimp pond in Guangxi, China.</title>
        <authorList>
            <person name="Chen H."/>
        </authorList>
    </citation>
    <scope>NUCLEOTIDE SEQUENCE</scope>
    <source>
        <strain evidence="1">G-43</strain>
    </source>
</reference>
<gene>
    <name evidence="1" type="ORF">OUO13_13150</name>
</gene>
<name>A0A9X3EEL9_9GAMM</name>
<dbReference type="AlphaFoldDB" id="A0A9X3EEL9"/>
<protein>
    <submittedName>
        <fullName evidence="1">HI1506-related protein</fullName>
    </submittedName>
</protein>
<evidence type="ECO:0000313" key="1">
    <source>
        <dbReference type="EMBL" id="MCY0966134.1"/>
    </source>
</evidence>
<proteinExistence type="predicted"/>
<accession>A0A9X3EEL9</accession>